<comment type="caution">
    <text evidence="4">The sequence shown here is derived from an EMBL/GenBank/DDBJ whole genome shotgun (WGS) entry which is preliminary data.</text>
</comment>
<reference evidence="4 5" key="1">
    <citation type="submission" date="2014-01" db="EMBL/GenBank/DDBJ databases">
        <title>Roseivivax isoporae LMG 25204 Genome Sequencing.</title>
        <authorList>
            <person name="Lai Q."/>
            <person name="Li G."/>
            <person name="Shao Z."/>
        </authorList>
    </citation>
    <scope>NUCLEOTIDE SEQUENCE [LARGE SCALE GENOMIC DNA]</scope>
    <source>
        <strain evidence="4 5">LMG 25204</strain>
    </source>
</reference>
<dbReference type="Proteomes" id="UP000023430">
    <property type="component" value="Unassembled WGS sequence"/>
</dbReference>
<organism evidence="4 5">
    <name type="scientific">Roseivivax isoporae LMG 25204</name>
    <dbReference type="NCBI Taxonomy" id="1449351"/>
    <lineage>
        <taxon>Bacteria</taxon>
        <taxon>Pseudomonadati</taxon>
        <taxon>Pseudomonadota</taxon>
        <taxon>Alphaproteobacteria</taxon>
        <taxon>Rhodobacterales</taxon>
        <taxon>Roseobacteraceae</taxon>
        <taxon>Roseivivax</taxon>
    </lineage>
</organism>
<keyword evidence="5" id="KW-1185">Reference proteome</keyword>
<dbReference type="InterPro" id="IPR002525">
    <property type="entry name" value="Transp_IS110-like_N"/>
</dbReference>
<protein>
    <submittedName>
        <fullName evidence="4">Transposase</fullName>
    </submittedName>
</protein>
<dbReference type="GO" id="GO:0006313">
    <property type="term" value="P:DNA transposition"/>
    <property type="evidence" value="ECO:0007669"/>
    <property type="project" value="InterPro"/>
</dbReference>
<dbReference type="eggNOG" id="COG3547">
    <property type="taxonomic scope" value="Bacteria"/>
</dbReference>
<dbReference type="STRING" id="1449351.RISW2_15090"/>
<name>X7F594_9RHOB</name>
<proteinExistence type="predicted"/>
<sequence length="383" mass="42110">MIIVILGIDLGKNSCSLVGLDESGTVVLHRRMRRDGVIALASKLPSCIMAMEACCGAHHVGRALAEFGHEIRLMSPEYVRPYVKAQKNDDRDAEAIAEAATRPTMRFVELKSEEQLDVQTLHRVRDRLVSERTSLTNQIRSLLLQRGHIVAQGHAKLRSKLIELLHPDAEVLSPRMAFLLEDMRARWAELDRRIAAFDAEFAAMARTDERARRLTGIPGIDALNATALVAAVGDAATFSKGRDLAAWLGLVPRQATTGGRPRLLGITKRGSRYLRKMLIQGARAAMPHVSQQDGTVAAGASGASASQRRRGRAGREDGAHRLTMITVHSTVLTVLVDIDISKQRNRALMGSQDKNDLKGAQVHRCRDGSFIFRTFTSGVNTYQ</sequence>
<evidence type="ECO:0000256" key="1">
    <source>
        <dbReference type="SAM" id="MobiDB-lite"/>
    </source>
</evidence>
<dbReference type="AlphaFoldDB" id="X7F594"/>
<dbReference type="Pfam" id="PF01548">
    <property type="entry name" value="DEDD_Tnp_IS110"/>
    <property type="match status" value="1"/>
</dbReference>
<evidence type="ECO:0000313" key="4">
    <source>
        <dbReference type="EMBL" id="ETX27244.1"/>
    </source>
</evidence>
<dbReference type="Pfam" id="PF02371">
    <property type="entry name" value="Transposase_20"/>
    <property type="match status" value="1"/>
</dbReference>
<gene>
    <name evidence="4" type="ORF">RISW2_15090</name>
</gene>
<dbReference type="PATRIC" id="fig|1449351.3.peg.3886"/>
<dbReference type="InterPro" id="IPR003346">
    <property type="entry name" value="Transposase_20"/>
</dbReference>
<dbReference type="PANTHER" id="PTHR33055:SF3">
    <property type="entry name" value="PUTATIVE TRANSPOSASE FOR IS117-RELATED"/>
    <property type="match status" value="1"/>
</dbReference>
<evidence type="ECO:0000259" key="3">
    <source>
        <dbReference type="Pfam" id="PF02371"/>
    </source>
</evidence>
<evidence type="ECO:0000313" key="5">
    <source>
        <dbReference type="Proteomes" id="UP000023430"/>
    </source>
</evidence>
<dbReference type="NCBIfam" id="NF033542">
    <property type="entry name" value="transpos_IS110"/>
    <property type="match status" value="1"/>
</dbReference>
<feature type="region of interest" description="Disordered" evidence="1">
    <location>
        <begin position="289"/>
        <end position="320"/>
    </location>
</feature>
<dbReference type="GO" id="GO:0004803">
    <property type="term" value="F:transposase activity"/>
    <property type="evidence" value="ECO:0007669"/>
    <property type="project" value="InterPro"/>
</dbReference>
<accession>X7F594</accession>
<feature type="compositionally biased region" description="Low complexity" evidence="1">
    <location>
        <begin position="297"/>
        <end position="306"/>
    </location>
</feature>
<feature type="domain" description="Transposase IS116/IS110/IS902 C-terminal" evidence="3">
    <location>
        <begin position="212"/>
        <end position="290"/>
    </location>
</feature>
<feature type="domain" description="Transposase IS110-like N-terminal" evidence="2">
    <location>
        <begin position="6"/>
        <end position="145"/>
    </location>
</feature>
<dbReference type="InterPro" id="IPR047650">
    <property type="entry name" value="Transpos_IS110"/>
</dbReference>
<dbReference type="EMBL" id="JAME01000037">
    <property type="protein sequence ID" value="ETX27244.1"/>
    <property type="molecule type" value="Genomic_DNA"/>
</dbReference>
<dbReference type="PANTHER" id="PTHR33055">
    <property type="entry name" value="TRANSPOSASE FOR INSERTION SEQUENCE ELEMENT IS1111A"/>
    <property type="match status" value="1"/>
</dbReference>
<evidence type="ECO:0000259" key="2">
    <source>
        <dbReference type="Pfam" id="PF01548"/>
    </source>
</evidence>
<dbReference type="GO" id="GO:0003677">
    <property type="term" value="F:DNA binding"/>
    <property type="evidence" value="ECO:0007669"/>
    <property type="project" value="InterPro"/>
</dbReference>